<protein>
    <submittedName>
        <fullName evidence="1">Uncharacterized protein</fullName>
    </submittedName>
</protein>
<sequence length="154" mass="17020">MSSVYEAAERPARGIPLREALDTSSAEAWTALDLGVRVLAWTTPGLLPSRDWAGGRRLRWSQEAPLPSVKRSSTPPNEPLLAVALCHLRPLLDDPSPAVVRAVTRALLPDADRIPHEWLLVRTGADRPRALRVAAERLLRAHLRATVRQRRPTG</sequence>
<name>A0ABV5RIQ4_9ACTN</name>
<evidence type="ECO:0000313" key="1">
    <source>
        <dbReference type="EMBL" id="MFB9577102.1"/>
    </source>
</evidence>
<organism evidence="1 2">
    <name type="scientific">Streptomyces yanii</name>
    <dbReference type="NCBI Taxonomy" id="78510"/>
    <lineage>
        <taxon>Bacteria</taxon>
        <taxon>Bacillati</taxon>
        <taxon>Actinomycetota</taxon>
        <taxon>Actinomycetes</taxon>
        <taxon>Kitasatosporales</taxon>
        <taxon>Streptomycetaceae</taxon>
        <taxon>Streptomyces</taxon>
    </lineage>
</organism>
<keyword evidence="2" id="KW-1185">Reference proteome</keyword>
<comment type="caution">
    <text evidence="1">The sequence shown here is derived from an EMBL/GenBank/DDBJ whole genome shotgun (WGS) entry which is preliminary data.</text>
</comment>
<reference evidence="1 2" key="1">
    <citation type="submission" date="2024-09" db="EMBL/GenBank/DDBJ databases">
        <authorList>
            <person name="Sun Q."/>
            <person name="Mori K."/>
        </authorList>
    </citation>
    <scope>NUCLEOTIDE SEQUENCE [LARGE SCALE GENOMIC DNA]</scope>
    <source>
        <strain evidence="1 2">JCM 3331</strain>
    </source>
</reference>
<dbReference type="Proteomes" id="UP001589710">
    <property type="component" value="Unassembled WGS sequence"/>
</dbReference>
<proteinExistence type="predicted"/>
<evidence type="ECO:0000313" key="2">
    <source>
        <dbReference type="Proteomes" id="UP001589710"/>
    </source>
</evidence>
<gene>
    <name evidence="1" type="ORF">ACFFTL_33770</name>
</gene>
<dbReference type="EMBL" id="JBHMCG010000143">
    <property type="protein sequence ID" value="MFB9577102.1"/>
    <property type="molecule type" value="Genomic_DNA"/>
</dbReference>
<dbReference type="RefSeq" id="WP_345513125.1">
    <property type="nucleotide sequence ID" value="NZ_BAAAXD010000020.1"/>
</dbReference>
<accession>A0ABV5RIQ4</accession>